<dbReference type="EMBL" id="VFWZ01000003">
    <property type="protein sequence ID" value="TPN85791.1"/>
    <property type="molecule type" value="Genomic_DNA"/>
</dbReference>
<comment type="caution">
    <text evidence="2">The sequence shown here is derived from an EMBL/GenBank/DDBJ whole genome shotgun (WGS) entry which is preliminary data.</text>
</comment>
<evidence type="ECO:0000313" key="2">
    <source>
        <dbReference type="EMBL" id="TPN85791.1"/>
    </source>
</evidence>
<keyword evidence="1" id="KW-0812">Transmembrane</keyword>
<keyword evidence="1" id="KW-0472">Membrane</keyword>
<dbReference type="RefSeq" id="WP_140592765.1">
    <property type="nucleotide sequence ID" value="NZ_VFWZ01000003.1"/>
</dbReference>
<proteinExistence type="predicted"/>
<dbReference type="InterPro" id="IPR037104">
    <property type="entry name" value="Annexin_sf"/>
</dbReference>
<keyword evidence="1" id="KW-1133">Transmembrane helix</keyword>
<organism evidence="2 3">
    <name type="scientific">Aquimarina algicola</name>
    <dbReference type="NCBI Taxonomy" id="2589995"/>
    <lineage>
        <taxon>Bacteria</taxon>
        <taxon>Pseudomonadati</taxon>
        <taxon>Bacteroidota</taxon>
        <taxon>Flavobacteriia</taxon>
        <taxon>Flavobacteriales</taxon>
        <taxon>Flavobacteriaceae</taxon>
        <taxon>Aquimarina</taxon>
    </lineage>
</organism>
<dbReference type="AlphaFoldDB" id="A0A504JH82"/>
<name>A0A504JH82_9FLAO</name>
<dbReference type="OrthoDB" id="1163481at2"/>
<evidence type="ECO:0000313" key="3">
    <source>
        <dbReference type="Proteomes" id="UP000315540"/>
    </source>
</evidence>
<evidence type="ECO:0000256" key="1">
    <source>
        <dbReference type="SAM" id="Phobius"/>
    </source>
</evidence>
<sequence>MMNKTTIGIVSGASIVILGIGIYFLRKSKRGNPSLVDSDSKGTPIRLSNPQMGIPITEPNWNNPFDMNYLKDVKAFLQGKPILELPMQTAMQYASILHKAKGGFFEDDDEKAVESIFKRLQDKTQVASLSKAFYTLFKKDLWRYLKSFLNDSEMETLVHKPVRRLERYRLRT</sequence>
<protein>
    <submittedName>
        <fullName evidence="2">Uncharacterized protein</fullName>
    </submittedName>
</protein>
<gene>
    <name evidence="2" type="ORF">FHK87_10910</name>
</gene>
<dbReference type="GO" id="GO:0005544">
    <property type="term" value="F:calcium-dependent phospholipid binding"/>
    <property type="evidence" value="ECO:0007669"/>
    <property type="project" value="InterPro"/>
</dbReference>
<dbReference type="GO" id="GO:0005509">
    <property type="term" value="F:calcium ion binding"/>
    <property type="evidence" value="ECO:0007669"/>
    <property type="project" value="InterPro"/>
</dbReference>
<keyword evidence="3" id="KW-1185">Reference proteome</keyword>
<dbReference type="Proteomes" id="UP000315540">
    <property type="component" value="Unassembled WGS sequence"/>
</dbReference>
<reference evidence="2 3" key="1">
    <citation type="submission" date="2019-06" db="EMBL/GenBank/DDBJ databases">
        <authorList>
            <person name="Meng X."/>
        </authorList>
    </citation>
    <scope>NUCLEOTIDE SEQUENCE [LARGE SCALE GENOMIC DNA]</scope>
    <source>
        <strain evidence="2 3">M625</strain>
    </source>
</reference>
<dbReference type="SUPFAM" id="SSF47874">
    <property type="entry name" value="Annexin"/>
    <property type="match status" value="1"/>
</dbReference>
<accession>A0A504JH82</accession>
<feature type="transmembrane region" description="Helical" evidence="1">
    <location>
        <begin position="6"/>
        <end position="25"/>
    </location>
</feature>